<dbReference type="HAMAP" id="MF_00634">
    <property type="entry name" value="UPF0235"/>
    <property type="match status" value="1"/>
</dbReference>
<organism evidence="3">
    <name type="scientific">uncultured euryarchaeote Rifle_16ft_4_minimus_37664</name>
    <dbReference type="NCBI Taxonomy" id="1665194"/>
    <lineage>
        <taxon>Archaea</taxon>
        <taxon>Methanobacteriati</taxon>
        <taxon>Methanobacteriota</taxon>
        <taxon>environmental samples</taxon>
    </lineage>
</organism>
<proteinExistence type="inferred from homology"/>
<protein>
    <recommendedName>
        <fullName evidence="2">UPF0235 protein</fullName>
    </recommendedName>
</protein>
<sequence>MAAVAVRASGDAVLVDVVVNPGAETTEVRGVDPWRKAVRVAVAARPRGGEANAELLRFLAGLLHVPMSSVRLVSGPASRRKTVAIVGASRDAVARALGAEAG</sequence>
<dbReference type="InterPro" id="IPR003746">
    <property type="entry name" value="DUF167"/>
</dbReference>
<evidence type="ECO:0000256" key="2">
    <source>
        <dbReference type="HAMAP-Rule" id="MF_00634"/>
    </source>
</evidence>
<dbReference type="PANTHER" id="PTHR13420:SF7">
    <property type="entry name" value="UPF0235 PROTEIN C15ORF40"/>
    <property type="match status" value="1"/>
</dbReference>
<reference evidence="3" key="1">
    <citation type="journal article" date="2015" name="ISME J.">
        <title>Aquifer environment selects for microbial species cohorts in sediment and groundwater.</title>
        <authorList>
            <person name="Hug L.A."/>
            <person name="Thomas B.C."/>
            <person name="Brown C.T."/>
            <person name="Frischkorn K.R."/>
            <person name="Williams K.H."/>
            <person name="Tringe S.G."/>
            <person name="Banfield J.F."/>
        </authorList>
    </citation>
    <scope>NUCLEOTIDE SEQUENCE</scope>
</reference>
<dbReference type="GO" id="GO:0005737">
    <property type="term" value="C:cytoplasm"/>
    <property type="evidence" value="ECO:0007669"/>
    <property type="project" value="TreeGrafter"/>
</dbReference>
<dbReference type="SUPFAM" id="SSF69786">
    <property type="entry name" value="YggU-like"/>
    <property type="match status" value="1"/>
</dbReference>
<dbReference type="Pfam" id="PF02594">
    <property type="entry name" value="DUF167"/>
    <property type="match status" value="1"/>
</dbReference>
<name>A0A0H4T4R8_9EURY</name>
<dbReference type="NCBIfam" id="TIGR00251">
    <property type="entry name" value="DUF167 family protein"/>
    <property type="match status" value="1"/>
</dbReference>
<dbReference type="PANTHER" id="PTHR13420">
    <property type="entry name" value="UPF0235 PROTEIN C15ORF40"/>
    <property type="match status" value="1"/>
</dbReference>
<dbReference type="EMBL" id="KT007002">
    <property type="protein sequence ID" value="AKQ02668.1"/>
    <property type="molecule type" value="Genomic_DNA"/>
</dbReference>
<comment type="similarity">
    <text evidence="1 2">Belongs to the UPF0235 family.</text>
</comment>
<dbReference type="InterPro" id="IPR036591">
    <property type="entry name" value="YggU-like_sf"/>
</dbReference>
<evidence type="ECO:0000313" key="3">
    <source>
        <dbReference type="EMBL" id="AKQ02668.1"/>
    </source>
</evidence>
<dbReference type="SMART" id="SM01152">
    <property type="entry name" value="DUF167"/>
    <property type="match status" value="1"/>
</dbReference>
<dbReference type="Gene3D" id="3.30.1200.10">
    <property type="entry name" value="YggU-like"/>
    <property type="match status" value="1"/>
</dbReference>
<accession>A0A0H4T4R8</accession>
<evidence type="ECO:0000256" key="1">
    <source>
        <dbReference type="ARBA" id="ARBA00010364"/>
    </source>
</evidence>
<dbReference type="AlphaFoldDB" id="A0A0H4T4R8"/>